<comment type="caution">
    <text evidence="3">The sequence shown here is derived from an EMBL/GenBank/DDBJ whole genome shotgun (WGS) entry which is preliminary data.</text>
</comment>
<dbReference type="PANTHER" id="PTHR48080">
    <property type="entry name" value="D-GALACTONATE DEHYDRATASE-RELATED"/>
    <property type="match status" value="1"/>
</dbReference>
<keyword evidence="1" id="KW-0456">Lyase</keyword>
<dbReference type="CDD" id="cd03316">
    <property type="entry name" value="MR_like"/>
    <property type="match status" value="1"/>
</dbReference>
<proteinExistence type="predicted"/>
<dbReference type="Proteomes" id="UP000562045">
    <property type="component" value="Unassembled WGS sequence"/>
</dbReference>
<dbReference type="RefSeq" id="WP_179648740.1">
    <property type="nucleotide sequence ID" value="NZ_JACBZM010000001.1"/>
</dbReference>
<dbReference type="SUPFAM" id="SSF54826">
    <property type="entry name" value="Enolase N-terminal domain-like"/>
    <property type="match status" value="1"/>
</dbReference>
<dbReference type="GO" id="GO:0016829">
    <property type="term" value="F:lyase activity"/>
    <property type="evidence" value="ECO:0007669"/>
    <property type="project" value="UniProtKB-KW"/>
</dbReference>
<evidence type="ECO:0000313" key="3">
    <source>
        <dbReference type="EMBL" id="NYI45032.1"/>
    </source>
</evidence>
<dbReference type="AlphaFoldDB" id="A0A7Z0CNP1"/>
<dbReference type="InterPro" id="IPR029065">
    <property type="entry name" value="Enolase_C-like"/>
</dbReference>
<feature type="domain" description="Mandelate racemase/muconate lactonizing enzyme C-terminal" evidence="2">
    <location>
        <begin position="149"/>
        <end position="264"/>
    </location>
</feature>
<dbReference type="PANTHER" id="PTHR48080:SF2">
    <property type="entry name" value="D-GALACTONATE DEHYDRATASE"/>
    <property type="match status" value="1"/>
</dbReference>
<dbReference type="InterPro" id="IPR034593">
    <property type="entry name" value="DgoD-like"/>
</dbReference>
<dbReference type="Pfam" id="PF02746">
    <property type="entry name" value="MR_MLE_N"/>
    <property type="match status" value="1"/>
</dbReference>
<evidence type="ECO:0000313" key="4">
    <source>
        <dbReference type="Proteomes" id="UP000562045"/>
    </source>
</evidence>
<dbReference type="InterPro" id="IPR013342">
    <property type="entry name" value="Mandelate_racemase_C"/>
</dbReference>
<dbReference type="EMBL" id="JACBZM010000001">
    <property type="protein sequence ID" value="NYI45032.1"/>
    <property type="molecule type" value="Genomic_DNA"/>
</dbReference>
<name>A0A7Z0CNP1_9ACTN</name>
<dbReference type="SFLD" id="SFLDS00001">
    <property type="entry name" value="Enolase"/>
    <property type="match status" value="1"/>
</dbReference>
<evidence type="ECO:0000256" key="1">
    <source>
        <dbReference type="ARBA" id="ARBA00023239"/>
    </source>
</evidence>
<dbReference type="SUPFAM" id="SSF51604">
    <property type="entry name" value="Enolase C-terminal domain-like"/>
    <property type="match status" value="1"/>
</dbReference>
<dbReference type="Pfam" id="PF13378">
    <property type="entry name" value="MR_MLE_C"/>
    <property type="match status" value="1"/>
</dbReference>
<dbReference type="InterPro" id="IPR013341">
    <property type="entry name" value="Mandelate_racemase_N_dom"/>
</dbReference>
<dbReference type="InterPro" id="IPR029017">
    <property type="entry name" value="Enolase-like_N"/>
</dbReference>
<accession>A0A7Z0CNP1</accession>
<protein>
    <submittedName>
        <fullName evidence="3">L-alanine-DL-glutamate epimerase-like enolase superfamily enzyme</fullName>
    </submittedName>
</protein>
<dbReference type="Gene3D" id="3.20.20.120">
    <property type="entry name" value="Enolase-like C-terminal domain"/>
    <property type="match status" value="1"/>
</dbReference>
<dbReference type="Gene3D" id="3.30.390.10">
    <property type="entry name" value="Enolase-like, N-terminal domain"/>
    <property type="match status" value="1"/>
</dbReference>
<sequence>MKITSVDIIRLNGGRSPVPGAAWHPTVVRVNTDEGLSGLGEVGLAYASSRHGSFGAARDFASLVIGQDPTQVEAIWEHMYRDSFWGLGGGGFVFGGISAVDVALWDIRGQALGVPVHQLLGGKTNDRLRSYASQLQLDWGVPCHPLTKPEEYAEATRSAMAEGYTCVKVNPIFFGHDGGWFDVRYTGMLENAQLRAGVDRIAAMRDAGGPDLDIIVELHALTDTNTAVQVARELEPYRILYCEEAVSPLSPVQTRAVADGTSIPLAGGERIYGRSGFRPFLENGSLRVLQPDVGNCGGLTEAKKIADMAYTYDAAVQAHVCGGPVAVATALQLQAAIPNFLIHEHHAAAALEENIALGRHDYQPKDGFVEVPDRPGIGQELSEYALRDADIVTVTEQSSLSRFPQRREPS</sequence>
<organism evidence="3 4">
    <name type="scientific">Nocardioides aromaticivorans</name>
    <dbReference type="NCBI Taxonomy" id="200618"/>
    <lineage>
        <taxon>Bacteria</taxon>
        <taxon>Bacillati</taxon>
        <taxon>Actinomycetota</taxon>
        <taxon>Actinomycetes</taxon>
        <taxon>Propionibacteriales</taxon>
        <taxon>Nocardioidaceae</taxon>
        <taxon>Nocardioides</taxon>
    </lineage>
</organism>
<dbReference type="InterPro" id="IPR036849">
    <property type="entry name" value="Enolase-like_C_sf"/>
</dbReference>
<reference evidence="3 4" key="1">
    <citation type="submission" date="2020-07" db="EMBL/GenBank/DDBJ databases">
        <title>Sequencing the genomes of 1000 actinobacteria strains.</title>
        <authorList>
            <person name="Klenk H.-P."/>
        </authorList>
    </citation>
    <scope>NUCLEOTIDE SEQUENCE [LARGE SCALE GENOMIC DNA]</scope>
    <source>
        <strain evidence="3 4">DSM 15131</strain>
    </source>
</reference>
<evidence type="ECO:0000259" key="2">
    <source>
        <dbReference type="SMART" id="SM00922"/>
    </source>
</evidence>
<dbReference type="SMART" id="SM00922">
    <property type="entry name" value="MR_MLE"/>
    <property type="match status" value="1"/>
</dbReference>
<gene>
    <name evidence="3" type="ORF">BJ993_002112</name>
</gene>
<dbReference type="SFLD" id="SFLDG00179">
    <property type="entry name" value="mandelate_racemase"/>
    <property type="match status" value="1"/>
</dbReference>